<dbReference type="GO" id="GO:0003953">
    <property type="term" value="F:NAD+ nucleosidase activity"/>
    <property type="evidence" value="ECO:0007669"/>
    <property type="project" value="UniProtKB-EC"/>
</dbReference>
<evidence type="ECO:0000256" key="6">
    <source>
        <dbReference type="ARBA" id="ARBA00035033"/>
    </source>
</evidence>
<dbReference type="CDD" id="cd01406">
    <property type="entry name" value="SIR2-like"/>
    <property type="match status" value="1"/>
</dbReference>
<accession>A0A7L4ZT07</accession>
<evidence type="ECO:0000256" key="2">
    <source>
        <dbReference type="ARBA" id="ARBA00023027"/>
    </source>
</evidence>
<keyword evidence="3" id="KW-0051">Antiviral defense</keyword>
<evidence type="ECO:0000256" key="7">
    <source>
        <dbReference type="ARBA" id="ARBA00047575"/>
    </source>
</evidence>
<comment type="catalytic activity">
    <reaction evidence="7">
        <text>NAD(+) + H2O = ADP-D-ribose + nicotinamide + H(+)</text>
        <dbReference type="Rhea" id="RHEA:16301"/>
        <dbReference type="ChEBI" id="CHEBI:15377"/>
        <dbReference type="ChEBI" id="CHEBI:15378"/>
        <dbReference type="ChEBI" id="CHEBI:17154"/>
        <dbReference type="ChEBI" id="CHEBI:57540"/>
        <dbReference type="ChEBI" id="CHEBI:57967"/>
        <dbReference type="EC" id="3.2.2.5"/>
    </reaction>
    <physiologicalReaction direction="left-to-right" evidence="7">
        <dbReference type="Rhea" id="RHEA:16302"/>
    </physiologicalReaction>
</comment>
<reference evidence="9 10" key="1">
    <citation type="submission" date="2019-09" db="EMBL/GenBank/DDBJ databases">
        <title>Genome sequence of Hymenobacter sp. M3.</title>
        <authorList>
            <person name="Srinivasan S."/>
        </authorList>
    </citation>
    <scope>NUCLEOTIDE SEQUENCE [LARGE SCALE GENOMIC DNA]</scope>
    <source>
        <strain evidence="9 10">M3</strain>
    </source>
</reference>
<evidence type="ECO:0000256" key="5">
    <source>
        <dbReference type="ARBA" id="ARBA00035014"/>
    </source>
</evidence>
<dbReference type="EC" id="3.2.2.5" evidence="4"/>
<dbReference type="SUPFAM" id="SSF52467">
    <property type="entry name" value="DHS-like NAD/FAD-binding domain"/>
    <property type="match status" value="1"/>
</dbReference>
<comment type="similarity">
    <text evidence="5">Belongs to the soluble Thoeris ThsA family.</text>
</comment>
<evidence type="ECO:0000256" key="1">
    <source>
        <dbReference type="ARBA" id="ARBA00022801"/>
    </source>
</evidence>
<organism evidence="9 10">
    <name type="scientific">Hymenobacter busanensis</name>
    <dbReference type="NCBI Taxonomy" id="2607656"/>
    <lineage>
        <taxon>Bacteria</taxon>
        <taxon>Pseudomonadati</taxon>
        <taxon>Bacteroidota</taxon>
        <taxon>Cytophagia</taxon>
        <taxon>Cytophagales</taxon>
        <taxon>Hymenobacteraceae</taxon>
        <taxon>Hymenobacter</taxon>
    </lineage>
</organism>
<dbReference type="InterPro" id="IPR026590">
    <property type="entry name" value="Ssirtuin_cat_dom"/>
</dbReference>
<dbReference type="InterPro" id="IPR041486">
    <property type="entry name" value="ThsA_STALD"/>
</dbReference>
<keyword evidence="10" id="KW-1185">Reference proteome</keyword>
<comment type="caution">
    <text evidence="8">Lacks conserved residue(s) required for the propagation of feature annotation.</text>
</comment>
<protein>
    <recommendedName>
        <fullName evidence="6">NAD(+) hydrolase ThsA</fullName>
        <ecNumber evidence="4">3.2.2.5</ecNumber>
    </recommendedName>
</protein>
<evidence type="ECO:0000313" key="9">
    <source>
        <dbReference type="EMBL" id="KAA9327239.1"/>
    </source>
</evidence>
<dbReference type="Pfam" id="PF13289">
    <property type="entry name" value="SIR2_2"/>
    <property type="match status" value="1"/>
</dbReference>
<evidence type="ECO:0000256" key="4">
    <source>
        <dbReference type="ARBA" id="ARBA00034327"/>
    </source>
</evidence>
<keyword evidence="2" id="KW-0520">NAD</keyword>
<dbReference type="InterPro" id="IPR029035">
    <property type="entry name" value="DHS-like_NAD/FAD-binding_dom"/>
</dbReference>
<evidence type="ECO:0000256" key="3">
    <source>
        <dbReference type="ARBA" id="ARBA00023118"/>
    </source>
</evidence>
<comment type="caution">
    <text evidence="9">The sequence shown here is derived from an EMBL/GenBank/DDBJ whole genome shotgun (WGS) entry which is preliminary data.</text>
</comment>
<evidence type="ECO:0000313" key="10">
    <source>
        <dbReference type="Proteomes" id="UP000326380"/>
    </source>
</evidence>
<keyword evidence="1" id="KW-0378">Hydrolase</keyword>
<dbReference type="GO" id="GO:0051607">
    <property type="term" value="P:defense response to virus"/>
    <property type="evidence" value="ECO:0007669"/>
    <property type="project" value="UniProtKB-KW"/>
</dbReference>
<dbReference type="PROSITE" id="PS50305">
    <property type="entry name" value="SIRTUIN"/>
    <property type="match status" value="1"/>
</dbReference>
<evidence type="ECO:0000256" key="8">
    <source>
        <dbReference type="PROSITE-ProRule" id="PRU00236"/>
    </source>
</evidence>
<dbReference type="AlphaFoldDB" id="A0A7L4ZT07"/>
<dbReference type="RefSeq" id="WP_151080469.1">
    <property type="nucleotide sequence ID" value="NZ_CP047647.1"/>
</dbReference>
<dbReference type="Proteomes" id="UP000326380">
    <property type="component" value="Unassembled WGS sequence"/>
</dbReference>
<name>A0A7L4ZT07_9BACT</name>
<dbReference type="SUPFAM" id="SSF102405">
    <property type="entry name" value="MCP/YpsA-like"/>
    <property type="match status" value="1"/>
</dbReference>
<sequence>MTKEQREKQKFVKDFVKHLFDGDAAIFAGAGFSAGVGFVNWRELLREIAEDIDLDIDIENDLISIAQYHTNKKGRNKINQKILDEFSHQAKPSINHDIIARLPIATIWTTNYDTVFEEAYRTASKRADIKHANLHLSLSLAKKDVTIYKMHGDVHHSTEAIITKYDYEKYHLTHQPFITALSSDLITKTFLFVGFSFTDPNLDRILSRVRMYFDDNYKNHYAIIRKVKKGEKGSETEAEYDYSCQKQELMLDELSRFHITPILVNEYSEITEMLLEIEQLYKQRTTFISGSATEYGKYTNEEALRFIHKLSNELVKSNYTIVNGFGLGVGTAVMNGALEAIYSEPTKYSETQLIMRPFPQYQTGEKKLSDLWSEYRQQMIKFAGVAIFVFGNSDETDNNIAKGVLDEYSLAIEQGLLPIPISATGYAARRIWEQVMEQMPSPLERFQHKDIAKLHELYTSLDNTDIPLDEHIKTVKEILRTFNS</sequence>
<dbReference type="Pfam" id="PF18185">
    <property type="entry name" value="STALD"/>
    <property type="match status" value="1"/>
</dbReference>
<dbReference type="EMBL" id="VTWU01000007">
    <property type="protein sequence ID" value="KAA9327239.1"/>
    <property type="molecule type" value="Genomic_DNA"/>
</dbReference>
<proteinExistence type="inferred from homology"/>
<gene>
    <name evidence="9" type="ORF">F0P96_18575</name>
</gene>